<dbReference type="CDD" id="cd12820">
    <property type="entry name" value="LbR_YadA-like"/>
    <property type="match status" value="1"/>
</dbReference>
<dbReference type="Pfam" id="PF13884">
    <property type="entry name" value="Peptidase_S74"/>
    <property type="match status" value="1"/>
</dbReference>
<evidence type="ECO:0000313" key="4">
    <source>
        <dbReference type="EMBL" id="AWV98775.1"/>
    </source>
</evidence>
<proteinExistence type="predicted"/>
<evidence type="ECO:0000256" key="1">
    <source>
        <dbReference type="SAM" id="Coils"/>
    </source>
</evidence>
<evidence type="ECO:0000259" key="3">
    <source>
        <dbReference type="PROSITE" id="PS51688"/>
    </source>
</evidence>
<dbReference type="InterPro" id="IPR011049">
    <property type="entry name" value="Serralysin-like_metalloprot_C"/>
</dbReference>
<dbReference type="Gene3D" id="2.150.10.10">
    <property type="entry name" value="Serralysin-like metalloprotease, C-terminal"/>
    <property type="match status" value="2"/>
</dbReference>
<keyword evidence="5" id="KW-1185">Reference proteome</keyword>
<dbReference type="PROSITE" id="PS51688">
    <property type="entry name" value="ICA"/>
    <property type="match status" value="1"/>
</dbReference>
<gene>
    <name evidence="4" type="ORF">DJ013_11555</name>
</gene>
<keyword evidence="2" id="KW-0732">Signal</keyword>
<reference evidence="4 5" key="1">
    <citation type="submission" date="2018-05" db="EMBL/GenBank/DDBJ databases">
        <title>Complete genome sequence of Arcticibacterium luteifluviistationis SM1504T, a cytophagaceae bacterium isolated from Arctic surface seawater.</title>
        <authorList>
            <person name="Li Y."/>
            <person name="Qin Q.-L."/>
        </authorList>
    </citation>
    <scope>NUCLEOTIDE SEQUENCE [LARGE SCALE GENOMIC DNA]</scope>
    <source>
        <strain evidence="4 5">SM1504</strain>
    </source>
</reference>
<dbReference type="RefSeq" id="WP_111371968.1">
    <property type="nucleotide sequence ID" value="NZ_CP029480.1"/>
</dbReference>
<dbReference type="KEGG" id="als:DJ013_11555"/>
<dbReference type="OrthoDB" id="925207at2"/>
<dbReference type="InterPro" id="IPR008640">
    <property type="entry name" value="Adhesin_Head_dom"/>
</dbReference>
<sequence length="561" mass="59972">MKKIFISVLLFLPLITLAQSTEILPGTVLPQMTTAERTGIATPENGILVFDTTTQSYWYRQSGAWAELPQAGSTSNYWQLNGISGNEIKNTNSGGLWSENSTGLTFSSNDVSNPPTAPVNGNGTRMMWIPNRSAFRAGSVSDNQKSWDADSIGIHSFAAGLNTKAIGNFSTAMGKSTNASGTESTAIGNFVYANGNRTTAIGYGAKALGNESMTMGYYTQAEGYSSTALGHRAKSTGNYSAALGANAEAAGDNSIALGNQTLAGGGYSTAMGNYSIATGDYSTAMGDRTTASGEYSTAIGWLSAATTTSATAIGYNNEATGEYATAIGNHTTSSGFASIAIGTRISTEGFRGSFVISDYVTNTEAIGGDSLLATAEDQFSARFENGYRLYTDNNLSSATKYGVFLNNKSNSWSSLSDSTKKERFLTYDPKQVLSSVATMRVGTWNYKGDHRSEGRHWGVMAQDFYHHFGKDELGTIGSDTLIATADFDGVSFAAIQALELRTRALQEENERLQKELAARDERMQEELAARDDKYLQLFAEMRAEMIEMKSTAVSATKSESK</sequence>
<organism evidence="4 5">
    <name type="scientific">Arcticibacterium luteifluviistationis</name>
    <dbReference type="NCBI Taxonomy" id="1784714"/>
    <lineage>
        <taxon>Bacteria</taxon>
        <taxon>Pseudomonadati</taxon>
        <taxon>Bacteroidota</taxon>
        <taxon>Cytophagia</taxon>
        <taxon>Cytophagales</taxon>
        <taxon>Leadbetterellaceae</taxon>
        <taxon>Arcticibacterium</taxon>
    </lineage>
</organism>
<evidence type="ECO:0000256" key="2">
    <source>
        <dbReference type="SAM" id="SignalP"/>
    </source>
</evidence>
<name>A0A2Z4GCL2_9BACT</name>
<accession>A0A2Z4GCL2</accession>
<feature type="signal peptide" evidence="2">
    <location>
        <begin position="1"/>
        <end position="18"/>
    </location>
</feature>
<keyword evidence="1" id="KW-0175">Coiled coil</keyword>
<protein>
    <recommendedName>
        <fullName evidence="3">Peptidase S74 domain-containing protein</fullName>
    </recommendedName>
</protein>
<feature type="chain" id="PRO_5016389044" description="Peptidase S74 domain-containing protein" evidence="2">
    <location>
        <begin position="19"/>
        <end position="561"/>
    </location>
</feature>
<feature type="domain" description="Peptidase S74" evidence="3">
    <location>
        <begin position="416"/>
        <end position="527"/>
    </location>
</feature>
<dbReference type="InterPro" id="IPR030392">
    <property type="entry name" value="S74_ICA"/>
</dbReference>
<dbReference type="SUPFAM" id="SSF101967">
    <property type="entry name" value="Adhesin YadA, collagen-binding domain"/>
    <property type="match status" value="1"/>
</dbReference>
<evidence type="ECO:0000313" key="5">
    <source>
        <dbReference type="Proteomes" id="UP000249873"/>
    </source>
</evidence>
<dbReference type="AlphaFoldDB" id="A0A2Z4GCL2"/>
<dbReference type="GO" id="GO:0019867">
    <property type="term" value="C:outer membrane"/>
    <property type="evidence" value="ECO:0007669"/>
    <property type="project" value="InterPro"/>
</dbReference>
<dbReference type="Pfam" id="PF05658">
    <property type="entry name" value="YadA_head"/>
    <property type="match status" value="6"/>
</dbReference>
<feature type="coiled-coil region" evidence="1">
    <location>
        <begin position="495"/>
        <end position="529"/>
    </location>
</feature>
<dbReference type="EMBL" id="CP029480">
    <property type="protein sequence ID" value="AWV98775.1"/>
    <property type="molecule type" value="Genomic_DNA"/>
</dbReference>
<dbReference type="Proteomes" id="UP000249873">
    <property type="component" value="Chromosome"/>
</dbReference>